<keyword evidence="5" id="KW-1185">Reference proteome</keyword>
<evidence type="ECO:0000313" key="5">
    <source>
        <dbReference type="Proteomes" id="UP001596111"/>
    </source>
</evidence>
<dbReference type="SUPFAM" id="SSF46689">
    <property type="entry name" value="Homeodomain-like"/>
    <property type="match status" value="1"/>
</dbReference>
<dbReference type="InterPro" id="IPR009057">
    <property type="entry name" value="Homeodomain-like_sf"/>
</dbReference>
<gene>
    <name evidence="4" type="ORF">ACFPPB_01405</name>
</gene>
<organism evidence="4 5">
    <name type="scientific">Rhodanobacter terrae</name>
    <dbReference type="NCBI Taxonomy" id="418647"/>
    <lineage>
        <taxon>Bacteria</taxon>
        <taxon>Pseudomonadati</taxon>
        <taxon>Pseudomonadota</taxon>
        <taxon>Gammaproteobacteria</taxon>
        <taxon>Lysobacterales</taxon>
        <taxon>Rhodanobacteraceae</taxon>
        <taxon>Rhodanobacter</taxon>
    </lineage>
</organism>
<dbReference type="PROSITE" id="PS50977">
    <property type="entry name" value="HTH_TETR_2"/>
    <property type="match status" value="1"/>
</dbReference>
<comment type="caution">
    <text evidence="4">The sequence shown here is derived from an EMBL/GenBank/DDBJ whole genome shotgun (WGS) entry which is preliminary data.</text>
</comment>
<dbReference type="PANTHER" id="PTHR43479:SF7">
    <property type="entry name" value="TETR-FAMILY TRANSCRIPTIONAL REGULATOR"/>
    <property type="match status" value="1"/>
</dbReference>
<dbReference type="Proteomes" id="UP001596111">
    <property type="component" value="Unassembled WGS sequence"/>
</dbReference>
<name>A0ABW0SRY3_9GAMM</name>
<keyword evidence="1 2" id="KW-0238">DNA-binding</keyword>
<feature type="DNA-binding region" description="H-T-H motif" evidence="2">
    <location>
        <begin position="33"/>
        <end position="52"/>
    </location>
</feature>
<dbReference type="InterPro" id="IPR039532">
    <property type="entry name" value="TetR_C_Firmicutes"/>
</dbReference>
<feature type="domain" description="HTH tetR-type" evidence="3">
    <location>
        <begin position="10"/>
        <end position="70"/>
    </location>
</feature>
<dbReference type="InterPro" id="IPR001647">
    <property type="entry name" value="HTH_TetR"/>
</dbReference>
<dbReference type="RefSeq" id="WP_377323641.1">
    <property type="nucleotide sequence ID" value="NZ_JBHSNG010000001.1"/>
</dbReference>
<accession>A0ABW0SRY3</accession>
<dbReference type="Pfam" id="PF00440">
    <property type="entry name" value="TetR_N"/>
    <property type="match status" value="1"/>
</dbReference>
<dbReference type="Gene3D" id="1.10.357.10">
    <property type="entry name" value="Tetracycline Repressor, domain 2"/>
    <property type="match status" value="1"/>
</dbReference>
<dbReference type="PANTHER" id="PTHR43479">
    <property type="entry name" value="ACREF/ENVCD OPERON REPRESSOR-RELATED"/>
    <property type="match status" value="1"/>
</dbReference>
<proteinExistence type="predicted"/>
<reference evidence="5" key="1">
    <citation type="journal article" date="2019" name="Int. J. Syst. Evol. Microbiol.">
        <title>The Global Catalogue of Microorganisms (GCM) 10K type strain sequencing project: providing services to taxonomists for standard genome sequencing and annotation.</title>
        <authorList>
            <consortium name="The Broad Institute Genomics Platform"/>
            <consortium name="The Broad Institute Genome Sequencing Center for Infectious Disease"/>
            <person name="Wu L."/>
            <person name="Ma J."/>
        </authorList>
    </citation>
    <scope>NUCLEOTIDE SEQUENCE [LARGE SCALE GENOMIC DNA]</scope>
    <source>
        <strain evidence="5">CGMCC 1.13587</strain>
    </source>
</reference>
<dbReference type="EMBL" id="JBHSNG010000001">
    <property type="protein sequence ID" value="MFC5579776.1"/>
    <property type="molecule type" value="Genomic_DNA"/>
</dbReference>
<dbReference type="InterPro" id="IPR050624">
    <property type="entry name" value="HTH-type_Tx_Regulator"/>
</dbReference>
<evidence type="ECO:0000259" key="3">
    <source>
        <dbReference type="PROSITE" id="PS50977"/>
    </source>
</evidence>
<evidence type="ECO:0000313" key="4">
    <source>
        <dbReference type="EMBL" id="MFC5579776.1"/>
    </source>
</evidence>
<protein>
    <submittedName>
        <fullName evidence="4">TetR/AcrR family transcriptional regulator</fullName>
    </submittedName>
</protein>
<dbReference type="Pfam" id="PF14278">
    <property type="entry name" value="TetR_C_8"/>
    <property type="match status" value="1"/>
</dbReference>
<evidence type="ECO:0000256" key="2">
    <source>
        <dbReference type="PROSITE-ProRule" id="PRU00335"/>
    </source>
</evidence>
<evidence type="ECO:0000256" key="1">
    <source>
        <dbReference type="ARBA" id="ARBA00023125"/>
    </source>
</evidence>
<sequence>MAPQEDRGIQRTRQLLRESLLALVKEKEFEILSVQEIADRAGVGRTTFYAHFSDKEEPLLYDFDELRVLLRQRQREARARQDRRSERLFGFSRELFEHVNDHRDVFQAMVGKRSGTAVQHHIQGLVVELVREEVKLVLPPSRARATQREPLVPFIAGALFGLLGWRLDEKTHLSRKDMDRTFSQLAIPATNAAAPTP</sequence>